<name>A0A972G599_9GAMM</name>
<evidence type="ECO:0000313" key="3">
    <source>
        <dbReference type="Proteomes" id="UP000737113"/>
    </source>
</evidence>
<feature type="transmembrane region" description="Helical" evidence="1">
    <location>
        <begin position="90"/>
        <end position="108"/>
    </location>
</feature>
<dbReference type="AlphaFoldDB" id="A0A972G599"/>
<comment type="caution">
    <text evidence="2">The sequence shown here is derived from an EMBL/GenBank/DDBJ whole genome shotgun (WGS) entry which is preliminary data.</text>
</comment>
<keyword evidence="1" id="KW-0812">Transmembrane</keyword>
<protein>
    <recommendedName>
        <fullName evidence="4">DUF1240 domain-containing protein</fullName>
    </recommendedName>
</protein>
<dbReference type="Proteomes" id="UP000737113">
    <property type="component" value="Unassembled WGS sequence"/>
</dbReference>
<evidence type="ECO:0008006" key="4">
    <source>
        <dbReference type="Google" id="ProtNLM"/>
    </source>
</evidence>
<sequence length="193" mass="22004">MNTSSSQDAQLRPAQGIFFIVLLLLVIAGYVYSLFSELSMLARVHEQGTLIKIRTSIPPLLVMMPALAVLIRGIACRLRRPESERAQKKGLYFIIASFPVFLLVWAVYSWQLGNWFDDNGYTECTWYSGATLGAPKIMLSDPGYCVKQGYQIRIELIDWFETQHNSGINPSLEAFTQKQQQLLADYKKRFDLL</sequence>
<proteinExistence type="predicted"/>
<dbReference type="EMBL" id="JAAXYH010000003">
    <property type="protein sequence ID" value="NMH64710.1"/>
    <property type="molecule type" value="Genomic_DNA"/>
</dbReference>
<organism evidence="2 3">
    <name type="scientific">Shewanella salipaludis</name>
    <dbReference type="NCBI Taxonomy" id="2723052"/>
    <lineage>
        <taxon>Bacteria</taxon>
        <taxon>Pseudomonadati</taxon>
        <taxon>Pseudomonadota</taxon>
        <taxon>Gammaproteobacteria</taxon>
        <taxon>Alteromonadales</taxon>
        <taxon>Shewanellaceae</taxon>
        <taxon>Shewanella</taxon>
    </lineage>
</organism>
<evidence type="ECO:0000256" key="1">
    <source>
        <dbReference type="SAM" id="Phobius"/>
    </source>
</evidence>
<dbReference type="RefSeq" id="WP_169563403.1">
    <property type="nucleotide sequence ID" value="NZ_JAAXYH010000003.1"/>
</dbReference>
<keyword evidence="1" id="KW-1133">Transmembrane helix</keyword>
<accession>A0A972G599</accession>
<gene>
    <name evidence="2" type="ORF">HC757_05945</name>
</gene>
<reference evidence="2" key="1">
    <citation type="submission" date="2020-04" db="EMBL/GenBank/DDBJ databases">
        <title>Description of Shewanella salipaludis sp. nov., isolated from a salt marsh.</title>
        <authorList>
            <person name="Park S."/>
            <person name="Yoon J.-H."/>
        </authorList>
    </citation>
    <scope>NUCLEOTIDE SEQUENCE</scope>
    <source>
        <strain evidence="2">SHSM-M6</strain>
    </source>
</reference>
<keyword evidence="1" id="KW-0472">Membrane</keyword>
<keyword evidence="3" id="KW-1185">Reference proteome</keyword>
<feature type="transmembrane region" description="Helical" evidence="1">
    <location>
        <begin position="16"/>
        <end position="35"/>
    </location>
</feature>
<feature type="transmembrane region" description="Helical" evidence="1">
    <location>
        <begin position="55"/>
        <end position="78"/>
    </location>
</feature>
<evidence type="ECO:0000313" key="2">
    <source>
        <dbReference type="EMBL" id="NMH64710.1"/>
    </source>
</evidence>